<accession>A0A9N8Z1P5</accession>
<organism evidence="1 2">
    <name type="scientific">Racocetra fulgida</name>
    <dbReference type="NCBI Taxonomy" id="60492"/>
    <lineage>
        <taxon>Eukaryota</taxon>
        <taxon>Fungi</taxon>
        <taxon>Fungi incertae sedis</taxon>
        <taxon>Mucoromycota</taxon>
        <taxon>Glomeromycotina</taxon>
        <taxon>Glomeromycetes</taxon>
        <taxon>Diversisporales</taxon>
        <taxon>Gigasporaceae</taxon>
        <taxon>Racocetra</taxon>
    </lineage>
</organism>
<evidence type="ECO:0000313" key="2">
    <source>
        <dbReference type="Proteomes" id="UP000789396"/>
    </source>
</evidence>
<evidence type="ECO:0000313" key="1">
    <source>
        <dbReference type="EMBL" id="CAG8467264.1"/>
    </source>
</evidence>
<keyword evidence="2" id="KW-1185">Reference proteome</keyword>
<dbReference type="OrthoDB" id="10442146at2759"/>
<dbReference type="AlphaFoldDB" id="A0A9N8Z1P5"/>
<reference evidence="1" key="1">
    <citation type="submission" date="2021-06" db="EMBL/GenBank/DDBJ databases">
        <authorList>
            <person name="Kallberg Y."/>
            <person name="Tangrot J."/>
            <person name="Rosling A."/>
        </authorList>
    </citation>
    <scope>NUCLEOTIDE SEQUENCE</scope>
    <source>
        <strain evidence="1">IN212</strain>
    </source>
</reference>
<dbReference type="Proteomes" id="UP000789396">
    <property type="component" value="Unassembled WGS sequence"/>
</dbReference>
<sequence>MSHDQQPLKRYTGSVGGASITLIGDVFAESTDSALITAPPMLVDNAPDTSVGPSFNFPAASTSFPFTLADNVHDTCVDDVLTTSVGDALNISIGGALNSSIRGTLATSIGGASAMPFQLRNTNISEGPQHQEMAIVASQRNFQDLTSVLSQEYQQWSCWEERNYQQHWDNQRDNGKYN</sequence>
<proteinExistence type="predicted"/>
<gene>
    <name evidence="1" type="ORF">RFULGI_LOCUS954</name>
</gene>
<name>A0A9N8Z1P5_9GLOM</name>
<comment type="caution">
    <text evidence="1">The sequence shown here is derived from an EMBL/GenBank/DDBJ whole genome shotgun (WGS) entry which is preliminary data.</text>
</comment>
<protein>
    <submittedName>
        <fullName evidence="1">2090_t:CDS:1</fullName>
    </submittedName>
</protein>
<dbReference type="EMBL" id="CAJVPZ010000505">
    <property type="protein sequence ID" value="CAG8467264.1"/>
    <property type="molecule type" value="Genomic_DNA"/>
</dbReference>